<evidence type="ECO:0000256" key="1">
    <source>
        <dbReference type="ARBA" id="ARBA00006745"/>
    </source>
</evidence>
<dbReference type="SUPFAM" id="SSF51338">
    <property type="entry name" value="Composite domain of metallo-dependent hydrolases"/>
    <property type="match status" value="1"/>
</dbReference>
<evidence type="ECO:0000313" key="4">
    <source>
        <dbReference type="EMBL" id="MBW8189767.1"/>
    </source>
</evidence>
<dbReference type="PANTHER" id="PTHR43794:SF11">
    <property type="entry name" value="AMIDOHYDROLASE-RELATED DOMAIN-CONTAINING PROTEIN"/>
    <property type="match status" value="1"/>
</dbReference>
<dbReference type="RefSeq" id="WP_220102460.1">
    <property type="nucleotide sequence ID" value="NZ_JAHZSS010000002.1"/>
</dbReference>
<dbReference type="InterPro" id="IPR011059">
    <property type="entry name" value="Metal-dep_hydrolase_composite"/>
</dbReference>
<dbReference type="Gene3D" id="2.30.40.10">
    <property type="entry name" value="Urease, subunit C, domain 1"/>
    <property type="match status" value="1"/>
</dbReference>
<sequence>MKAIHISNIQYLVDGSGSPAVSNAVGVNMRIVDGVIEAVGESVLAKPGDEHIDATGLVMYPGWVNTHHHLFQSVLKGLSIGINERLFGWLNHVTFPRVGRVTEQALRAGVRLGLAELLLSGTTTCADHHYIYHQALDPLMADLLFEEADQLGMRLVLCRGGQLKEHVNRQYPSRTKPETMAQYQDDIKRLTEHYHQPQGDAMRRIVVAPNTPTFSMTPDELASLADFSRSLGLRMHSHLSETENYVEFCQQTHGCLPVEFVARHGWLGDDVWFAHMVHVAEAEFELLGETKTGIAHCPASNGRLGSGIAPIWPMQQAGATISIGVDGAASNEQASMLAELRLAWLMQRAVTRRPDQITIEQVIHWGSAGGAKVLGLDSIGTLAPGMAADLALYRLDQLSNIGLHEPVYGPIACGQATPALVMCQGRVVVKDGQIPNLDLAQLKRMAADAVALLA</sequence>
<dbReference type="InterPro" id="IPR032466">
    <property type="entry name" value="Metal_Hydrolase"/>
</dbReference>
<evidence type="ECO:0000313" key="5">
    <source>
        <dbReference type="Proteomes" id="UP001166251"/>
    </source>
</evidence>
<proteinExistence type="inferred from homology"/>
<gene>
    <name evidence="4" type="ORF">K0504_01870</name>
</gene>
<dbReference type="PANTHER" id="PTHR43794">
    <property type="entry name" value="AMINOHYDROLASE SSNA-RELATED"/>
    <property type="match status" value="1"/>
</dbReference>
<comment type="caution">
    <text evidence="4">The sequence shown here is derived from an EMBL/GenBank/DDBJ whole genome shotgun (WGS) entry which is preliminary data.</text>
</comment>
<dbReference type="EMBL" id="JAHZSS010000002">
    <property type="protein sequence ID" value="MBW8189767.1"/>
    <property type="molecule type" value="Genomic_DNA"/>
</dbReference>
<evidence type="ECO:0000259" key="3">
    <source>
        <dbReference type="Pfam" id="PF01979"/>
    </source>
</evidence>
<accession>A0ABS7EBR6</accession>
<dbReference type="SUPFAM" id="SSF51556">
    <property type="entry name" value="Metallo-dependent hydrolases"/>
    <property type="match status" value="1"/>
</dbReference>
<organism evidence="4 5">
    <name type="scientific">Neiella holothuriorum</name>
    <dbReference type="NCBI Taxonomy" id="2870530"/>
    <lineage>
        <taxon>Bacteria</taxon>
        <taxon>Pseudomonadati</taxon>
        <taxon>Pseudomonadota</taxon>
        <taxon>Gammaproteobacteria</taxon>
        <taxon>Alteromonadales</taxon>
        <taxon>Echinimonadaceae</taxon>
        <taxon>Neiella</taxon>
    </lineage>
</organism>
<dbReference type="CDD" id="cd01298">
    <property type="entry name" value="ATZ_TRZ_like"/>
    <property type="match status" value="1"/>
</dbReference>
<dbReference type="InterPro" id="IPR050287">
    <property type="entry name" value="MTA/SAH_deaminase"/>
</dbReference>
<dbReference type="NCBIfam" id="NF009059">
    <property type="entry name" value="PRK12393.1"/>
    <property type="match status" value="1"/>
</dbReference>
<evidence type="ECO:0000256" key="2">
    <source>
        <dbReference type="ARBA" id="ARBA00022801"/>
    </source>
</evidence>
<dbReference type="Pfam" id="PF01979">
    <property type="entry name" value="Amidohydro_1"/>
    <property type="match status" value="1"/>
</dbReference>
<keyword evidence="2" id="KW-0378">Hydrolase</keyword>
<feature type="domain" description="Amidohydrolase-related" evidence="3">
    <location>
        <begin position="59"/>
        <end position="428"/>
    </location>
</feature>
<name>A0ABS7EBR6_9GAMM</name>
<comment type="similarity">
    <text evidence="1">Belongs to the metallo-dependent hydrolases superfamily. ATZ/TRZ family.</text>
</comment>
<dbReference type="Gene3D" id="3.20.20.140">
    <property type="entry name" value="Metal-dependent hydrolases"/>
    <property type="match status" value="1"/>
</dbReference>
<keyword evidence="5" id="KW-1185">Reference proteome</keyword>
<reference evidence="4" key="1">
    <citation type="submission" date="2021-07" db="EMBL/GenBank/DDBJ databases">
        <title>Neiella marina sp. nov., isolated from the intestinal content of sea cucumber Apostichopus japonicus.</title>
        <authorList>
            <person name="Bai X."/>
        </authorList>
    </citation>
    <scope>NUCLEOTIDE SEQUENCE</scope>
    <source>
        <strain evidence="4">126</strain>
    </source>
</reference>
<dbReference type="Proteomes" id="UP001166251">
    <property type="component" value="Unassembled WGS sequence"/>
</dbReference>
<dbReference type="InterPro" id="IPR006680">
    <property type="entry name" value="Amidohydro-rel"/>
</dbReference>
<protein>
    <submittedName>
        <fullName evidence="4">Amidohydrolase family protein</fullName>
    </submittedName>
</protein>